<evidence type="ECO:0000313" key="2">
    <source>
        <dbReference type="Proteomes" id="UP000515679"/>
    </source>
</evidence>
<organism evidence="1 2">
    <name type="scientific">Cohnella cholangitidis</name>
    <dbReference type="NCBI Taxonomy" id="2598458"/>
    <lineage>
        <taxon>Bacteria</taxon>
        <taxon>Bacillati</taxon>
        <taxon>Bacillota</taxon>
        <taxon>Bacilli</taxon>
        <taxon>Bacillales</taxon>
        <taxon>Paenibacillaceae</taxon>
        <taxon>Cohnella</taxon>
    </lineage>
</organism>
<sequence>MSREVKTKLTNAEIKALVVACRELNDKMGFVIKEYYEDFDDLGFKSNNDLHDGLMSATEKLESLLGEKGEGK</sequence>
<dbReference type="AlphaFoldDB" id="A0A7G5C3E4"/>
<dbReference type="Proteomes" id="UP000515679">
    <property type="component" value="Chromosome"/>
</dbReference>
<name>A0A7G5C3E4_9BACL</name>
<keyword evidence="2" id="KW-1185">Reference proteome</keyword>
<gene>
    <name evidence="1" type="ORF">FPL14_23060</name>
</gene>
<protein>
    <submittedName>
        <fullName evidence="1">Uncharacterized protein</fullName>
    </submittedName>
</protein>
<evidence type="ECO:0000313" key="1">
    <source>
        <dbReference type="EMBL" id="QMV43728.1"/>
    </source>
</evidence>
<proteinExistence type="predicted"/>
<dbReference type="RefSeq" id="WP_182299967.1">
    <property type="nucleotide sequence ID" value="NZ_CP041969.1"/>
</dbReference>
<dbReference type="KEGG" id="cchl:FPL14_23060"/>
<dbReference type="EMBL" id="CP041969">
    <property type="protein sequence ID" value="QMV43728.1"/>
    <property type="molecule type" value="Genomic_DNA"/>
</dbReference>
<reference evidence="1 2" key="1">
    <citation type="submission" date="2019-07" db="EMBL/GenBank/DDBJ databases">
        <authorList>
            <person name="Kim J.K."/>
            <person name="Cheong H.-M."/>
            <person name="Choi Y."/>
            <person name="Hwang K.J."/>
            <person name="Lee S."/>
            <person name="Choi C."/>
        </authorList>
    </citation>
    <scope>NUCLEOTIDE SEQUENCE [LARGE SCALE GENOMIC DNA]</scope>
    <source>
        <strain evidence="1 2">KS 22</strain>
    </source>
</reference>
<accession>A0A7G5C3E4</accession>